<keyword evidence="3" id="KW-1185">Reference proteome</keyword>
<dbReference type="PANTHER" id="PTHR33066:SF2">
    <property type="entry name" value="FILAGGRIN-2-LIKE"/>
    <property type="match status" value="1"/>
</dbReference>
<protein>
    <submittedName>
        <fullName evidence="2">Uncharacterized protein</fullName>
    </submittedName>
</protein>
<evidence type="ECO:0000313" key="3">
    <source>
        <dbReference type="Proteomes" id="UP000827986"/>
    </source>
</evidence>
<dbReference type="EMBL" id="JAHDVG010000488">
    <property type="protein sequence ID" value="KAH1165031.1"/>
    <property type="molecule type" value="Genomic_DNA"/>
</dbReference>
<dbReference type="GO" id="GO:0003677">
    <property type="term" value="F:DNA binding"/>
    <property type="evidence" value="ECO:0007669"/>
    <property type="project" value="UniProtKB-KW"/>
</dbReference>
<dbReference type="PANTHER" id="PTHR33066">
    <property type="entry name" value="INTEGRASE_SAM-LIKE_N DOMAIN-CONTAINING PROTEIN"/>
    <property type="match status" value="1"/>
</dbReference>
<keyword evidence="1" id="KW-0238">DNA-binding</keyword>
<dbReference type="AlphaFoldDB" id="A0A9D4AQR7"/>
<evidence type="ECO:0000256" key="1">
    <source>
        <dbReference type="ARBA" id="ARBA00023125"/>
    </source>
</evidence>
<comment type="caution">
    <text evidence="2">The sequence shown here is derived from an EMBL/GenBank/DDBJ whole genome shotgun (WGS) entry which is preliminary data.</text>
</comment>
<dbReference type="InterPro" id="IPR010998">
    <property type="entry name" value="Integrase_recombinase_N"/>
</dbReference>
<reference evidence="2" key="1">
    <citation type="submission" date="2021-09" db="EMBL/GenBank/DDBJ databases">
        <title>The genome of Mauremys mutica provides insights into the evolution of semi-aquatic lifestyle.</title>
        <authorList>
            <person name="Gong S."/>
            <person name="Gao Y."/>
        </authorList>
    </citation>
    <scope>NUCLEOTIDE SEQUENCE</scope>
    <source>
        <strain evidence="2">MM-2020</strain>
        <tissue evidence="2">Muscle</tissue>
    </source>
</reference>
<gene>
    <name evidence="2" type="ORF">KIL84_022590</name>
</gene>
<name>A0A9D4AQR7_9SAUR</name>
<dbReference type="Proteomes" id="UP000827986">
    <property type="component" value="Unassembled WGS sequence"/>
</dbReference>
<evidence type="ECO:0000313" key="2">
    <source>
        <dbReference type="EMBL" id="KAH1165031.1"/>
    </source>
</evidence>
<dbReference type="SUPFAM" id="SSF47823">
    <property type="entry name" value="lambda integrase-like, N-terminal domain"/>
    <property type="match status" value="1"/>
</dbReference>
<organism evidence="2 3">
    <name type="scientific">Mauremys mutica</name>
    <name type="common">yellowpond turtle</name>
    <dbReference type="NCBI Taxonomy" id="74926"/>
    <lineage>
        <taxon>Eukaryota</taxon>
        <taxon>Metazoa</taxon>
        <taxon>Chordata</taxon>
        <taxon>Craniata</taxon>
        <taxon>Vertebrata</taxon>
        <taxon>Euteleostomi</taxon>
        <taxon>Archelosauria</taxon>
        <taxon>Testudinata</taxon>
        <taxon>Testudines</taxon>
        <taxon>Cryptodira</taxon>
        <taxon>Durocryptodira</taxon>
        <taxon>Testudinoidea</taxon>
        <taxon>Geoemydidae</taxon>
        <taxon>Geoemydinae</taxon>
        <taxon>Mauremys</taxon>
    </lineage>
</organism>
<dbReference type="Gene3D" id="1.10.150.130">
    <property type="match status" value="1"/>
</dbReference>
<sequence length="217" mass="24495">MDAAWLTQSEILCSHSVQQVLLGSRKPSTQATYLAKWKRFSCWCAQHDTPPLQVPVPLILDYPLSLEQKGLAISSVRVHLAAISAFHPGDRGHSIFSNTMVGRFLKRLDHLYSQVRQLVPAWDLNLVLSRLTGPPFEPMATCSLLYLSWKTAFLIGITSARHISKIRALTSEPPYTVFHKDKVQLRPHSTFLPKVVSSFHVNQDIFLPVFFLKPHAS</sequence>
<accession>A0A9D4AQR7</accession>
<proteinExistence type="predicted"/>